<evidence type="ECO:0000256" key="1">
    <source>
        <dbReference type="SAM" id="MobiDB-lite"/>
    </source>
</evidence>
<dbReference type="AlphaFoldDB" id="A0AAD5NTP6"/>
<accession>A0AAD5NTP6</accession>
<comment type="caution">
    <text evidence="2">The sequence shown here is derived from an EMBL/GenBank/DDBJ whole genome shotgun (WGS) entry which is preliminary data.</text>
</comment>
<feature type="compositionally biased region" description="Basic and acidic residues" evidence="1">
    <location>
        <begin position="92"/>
        <end position="101"/>
    </location>
</feature>
<gene>
    <name evidence="2" type="ORF">LWI28_004254</name>
</gene>
<feature type="region of interest" description="Disordered" evidence="1">
    <location>
        <begin position="78"/>
        <end position="103"/>
    </location>
</feature>
<dbReference type="EMBL" id="JAJSOW010000101">
    <property type="protein sequence ID" value="KAI9180383.1"/>
    <property type="molecule type" value="Genomic_DNA"/>
</dbReference>
<proteinExistence type="predicted"/>
<sequence length="196" mass="22487">MAKTEGLRFTLLEYTRGKARTKPWESQPLQSVGTNQWERRDDLTKGEEDSLWVHIVRLFLPTNSCKLMRIRKSIATGSMLTSSPRSARLRAKSNDPREQNHGELQQAIARVSVTNQYDHSKPSKLGCEKAREKSSAREQRIQEEQSNIVSDRVVEDEKLERKLEPIGLAINEIKPDGHRLYRAVEDQLANLSGVYF</sequence>
<organism evidence="2 3">
    <name type="scientific">Acer negundo</name>
    <name type="common">Box elder</name>
    <dbReference type="NCBI Taxonomy" id="4023"/>
    <lineage>
        <taxon>Eukaryota</taxon>
        <taxon>Viridiplantae</taxon>
        <taxon>Streptophyta</taxon>
        <taxon>Embryophyta</taxon>
        <taxon>Tracheophyta</taxon>
        <taxon>Spermatophyta</taxon>
        <taxon>Magnoliopsida</taxon>
        <taxon>eudicotyledons</taxon>
        <taxon>Gunneridae</taxon>
        <taxon>Pentapetalae</taxon>
        <taxon>rosids</taxon>
        <taxon>malvids</taxon>
        <taxon>Sapindales</taxon>
        <taxon>Sapindaceae</taxon>
        <taxon>Hippocastanoideae</taxon>
        <taxon>Acereae</taxon>
        <taxon>Acer</taxon>
    </lineage>
</organism>
<evidence type="ECO:0000313" key="2">
    <source>
        <dbReference type="EMBL" id="KAI9180383.1"/>
    </source>
</evidence>
<reference evidence="2" key="2">
    <citation type="submission" date="2023-02" db="EMBL/GenBank/DDBJ databases">
        <authorList>
            <person name="Swenson N.G."/>
            <person name="Wegrzyn J.L."/>
            <person name="Mcevoy S.L."/>
        </authorList>
    </citation>
    <scope>NUCLEOTIDE SEQUENCE</scope>
    <source>
        <strain evidence="2">91603</strain>
        <tissue evidence="2">Leaf</tissue>
    </source>
</reference>
<keyword evidence="3" id="KW-1185">Reference proteome</keyword>
<name>A0AAD5NTP6_ACENE</name>
<dbReference type="Proteomes" id="UP001064489">
    <property type="component" value="Chromosome 4"/>
</dbReference>
<reference evidence="2" key="1">
    <citation type="journal article" date="2022" name="Plant J.">
        <title>Strategies of tolerance reflected in two North American maple genomes.</title>
        <authorList>
            <person name="McEvoy S.L."/>
            <person name="Sezen U.U."/>
            <person name="Trouern-Trend A."/>
            <person name="McMahon S.M."/>
            <person name="Schaberg P.G."/>
            <person name="Yang J."/>
            <person name="Wegrzyn J.L."/>
            <person name="Swenson N.G."/>
        </authorList>
    </citation>
    <scope>NUCLEOTIDE SEQUENCE</scope>
    <source>
        <strain evidence="2">91603</strain>
    </source>
</reference>
<dbReference type="Gene3D" id="3.90.70.80">
    <property type="match status" value="1"/>
</dbReference>
<feature type="compositionally biased region" description="Basic and acidic residues" evidence="1">
    <location>
        <begin position="118"/>
        <end position="143"/>
    </location>
</feature>
<evidence type="ECO:0000313" key="3">
    <source>
        <dbReference type="Proteomes" id="UP001064489"/>
    </source>
</evidence>
<feature type="region of interest" description="Disordered" evidence="1">
    <location>
        <begin position="118"/>
        <end position="144"/>
    </location>
</feature>
<protein>
    <submittedName>
        <fullName evidence="2">Uncharacterized protein</fullName>
    </submittedName>
</protein>